<evidence type="ECO:0000259" key="2">
    <source>
        <dbReference type="Pfam" id="PF04843"/>
    </source>
</evidence>
<keyword evidence="3" id="KW-0547">Nucleotide-binding</keyword>
<dbReference type="GO" id="GO:0004386">
    <property type="term" value="F:helicase activity"/>
    <property type="evidence" value="ECO:0007669"/>
    <property type="project" value="UniProtKB-KW"/>
</dbReference>
<keyword evidence="3" id="KW-0067">ATP-binding</keyword>
<evidence type="ECO:0000313" key="3">
    <source>
        <dbReference type="EMBL" id="RXN11457.1"/>
    </source>
</evidence>
<dbReference type="InterPro" id="IPR038765">
    <property type="entry name" value="Papain-like_cys_pep_sf"/>
</dbReference>
<dbReference type="EMBL" id="QBIY01013136">
    <property type="protein sequence ID" value="RXN11457.1"/>
    <property type="molecule type" value="Genomic_DNA"/>
</dbReference>
<evidence type="ECO:0000256" key="1">
    <source>
        <dbReference type="SAM" id="MobiDB-lite"/>
    </source>
</evidence>
<feature type="domain" description="Peptidase C76" evidence="2">
    <location>
        <begin position="46"/>
        <end position="196"/>
    </location>
</feature>
<feature type="compositionally biased region" description="Basic residues" evidence="1">
    <location>
        <begin position="1"/>
        <end position="14"/>
    </location>
</feature>
<evidence type="ECO:0000313" key="4">
    <source>
        <dbReference type="Proteomes" id="UP000290572"/>
    </source>
</evidence>
<dbReference type="AlphaFoldDB" id="A0A498M277"/>
<sequence>MPRKGKRSASQKQRRMQEASGGSSSGNSVLHSVDANPYVLSVTASHFQGDTRYKIYSRGYQCTCNALMFLAVHNERNDLQSFELDRILQRGDAVYTSVKRTLQSKRQFVANFLNFDELPSTVKTNSACYNILKHAQRVGFLKDSPVLGEYENLENTLQCLRADVSDALLLCGTTCIAVFRDRSGRFGYFDSHCRSAYGMPEEESTGTAVMLTFFRLEDLIERLMLLFQWCFDLRDQQQFDLLPVSFINQITESSARPEVSLNCVSSNVMYNHLSLLCQTVNNAGLLKSHNSVSKIRFNNHLRLPLIEPRQIMIKPT</sequence>
<organism evidence="3 4">
    <name type="scientific">Labeo rohita</name>
    <name type="common">Indian major carp</name>
    <name type="synonym">Cyprinus rohita</name>
    <dbReference type="NCBI Taxonomy" id="84645"/>
    <lineage>
        <taxon>Eukaryota</taxon>
        <taxon>Metazoa</taxon>
        <taxon>Chordata</taxon>
        <taxon>Craniata</taxon>
        <taxon>Vertebrata</taxon>
        <taxon>Euteleostomi</taxon>
        <taxon>Actinopterygii</taxon>
        <taxon>Neopterygii</taxon>
        <taxon>Teleostei</taxon>
        <taxon>Ostariophysi</taxon>
        <taxon>Cypriniformes</taxon>
        <taxon>Cyprinidae</taxon>
        <taxon>Labeoninae</taxon>
        <taxon>Labeonini</taxon>
        <taxon>Labeo</taxon>
    </lineage>
</organism>
<keyword evidence="3" id="KW-0347">Helicase</keyword>
<reference evidence="3 4" key="1">
    <citation type="submission" date="2018-03" db="EMBL/GenBank/DDBJ databases">
        <title>Draft genome sequence of Rohu Carp (Labeo rohita).</title>
        <authorList>
            <person name="Das P."/>
            <person name="Kushwaha B."/>
            <person name="Joshi C.G."/>
            <person name="Kumar D."/>
            <person name="Nagpure N.S."/>
            <person name="Sahoo L."/>
            <person name="Das S.P."/>
            <person name="Bit A."/>
            <person name="Patnaik S."/>
            <person name="Meher P.K."/>
            <person name="Jayasankar P."/>
            <person name="Koringa P.G."/>
            <person name="Patel N.V."/>
            <person name="Hinsu A.T."/>
            <person name="Kumar R."/>
            <person name="Pandey M."/>
            <person name="Agarwal S."/>
            <person name="Srivastava S."/>
            <person name="Singh M."/>
            <person name="Iquebal M.A."/>
            <person name="Jaiswal S."/>
            <person name="Angadi U.B."/>
            <person name="Kumar N."/>
            <person name="Raza M."/>
            <person name="Shah T.M."/>
            <person name="Rai A."/>
            <person name="Jena J.K."/>
        </authorList>
    </citation>
    <scope>NUCLEOTIDE SEQUENCE [LARGE SCALE GENOMIC DNA]</scope>
    <source>
        <strain evidence="3">DASCIFA01</strain>
        <tissue evidence="3">Testis</tissue>
    </source>
</reference>
<dbReference type="Pfam" id="PF04843">
    <property type="entry name" value="Herpes_teg_N"/>
    <property type="match status" value="1"/>
</dbReference>
<keyword evidence="3" id="KW-0255">Endonuclease</keyword>
<gene>
    <name evidence="3" type="ORF">ROHU_010631</name>
</gene>
<feature type="region of interest" description="Disordered" evidence="1">
    <location>
        <begin position="1"/>
        <end position="29"/>
    </location>
</feature>
<proteinExistence type="predicted"/>
<keyword evidence="3" id="KW-0540">Nuclease</keyword>
<keyword evidence="3" id="KW-0378">Hydrolase</keyword>
<comment type="caution">
    <text evidence="3">The sequence shown here is derived from an EMBL/GenBank/DDBJ whole genome shotgun (WGS) entry which is preliminary data.</text>
</comment>
<protein>
    <submittedName>
        <fullName evidence="3">Replicase helicase endonuclease</fullName>
    </submittedName>
</protein>
<keyword evidence="4" id="KW-1185">Reference proteome</keyword>
<dbReference type="Gene3D" id="3.90.70.120">
    <property type="match status" value="1"/>
</dbReference>
<accession>A0A498M277</accession>
<feature type="compositionally biased region" description="Polar residues" evidence="1">
    <location>
        <begin position="20"/>
        <end position="29"/>
    </location>
</feature>
<name>A0A498M277_LABRO</name>
<dbReference type="InterPro" id="IPR006928">
    <property type="entry name" value="Herpes_teg_USP"/>
</dbReference>
<dbReference type="GO" id="GO:0004519">
    <property type="term" value="F:endonuclease activity"/>
    <property type="evidence" value="ECO:0007669"/>
    <property type="project" value="UniProtKB-KW"/>
</dbReference>
<dbReference type="Proteomes" id="UP000290572">
    <property type="component" value="Unassembled WGS sequence"/>
</dbReference>
<dbReference type="SUPFAM" id="SSF54001">
    <property type="entry name" value="Cysteine proteinases"/>
    <property type="match status" value="1"/>
</dbReference>
<dbReference type="STRING" id="84645.A0A498M277"/>